<name>A0A6A6Z2A9_9PEZI</name>
<dbReference type="SUPFAM" id="SSF48403">
    <property type="entry name" value="Ankyrin repeat"/>
    <property type="match status" value="1"/>
</dbReference>
<feature type="repeat" description="ANK" evidence="2">
    <location>
        <begin position="818"/>
        <end position="850"/>
    </location>
</feature>
<dbReference type="RefSeq" id="XP_033581823.1">
    <property type="nucleotide sequence ID" value="XM_033721775.1"/>
</dbReference>
<dbReference type="PANTHER" id="PTHR10039:SF14">
    <property type="entry name" value="NACHT DOMAIN-CONTAINING PROTEIN"/>
    <property type="match status" value="1"/>
</dbReference>
<gene>
    <name evidence="6 8" type="ORF">BDZ99DRAFT_472230</name>
</gene>
<evidence type="ECO:0000256" key="2">
    <source>
        <dbReference type="PROSITE-ProRule" id="PRU00023"/>
    </source>
</evidence>
<feature type="domain" description="Azaphilone pigments biosynthesis cluster protein L N-terminal" evidence="4">
    <location>
        <begin position="6"/>
        <end position="93"/>
    </location>
</feature>
<evidence type="ECO:0000313" key="8">
    <source>
        <dbReference type="RefSeq" id="XP_033581823.1"/>
    </source>
</evidence>
<evidence type="ECO:0000256" key="3">
    <source>
        <dbReference type="SAM" id="MobiDB-lite"/>
    </source>
</evidence>
<dbReference type="AlphaFoldDB" id="A0A6A6Z2A9"/>
<evidence type="ECO:0008006" key="9">
    <source>
        <dbReference type="Google" id="ProtNLM"/>
    </source>
</evidence>
<dbReference type="InterPro" id="IPR056884">
    <property type="entry name" value="NPHP3-like_N"/>
</dbReference>
<dbReference type="InterPro" id="IPR002110">
    <property type="entry name" value="Ankyrin_rpt"/>
</dbReference>
<dbReference type="InterPro" id="IPR027417">
    <property type="entry name" value="P-loop_NTPase"/>
</dbReference>
<dbReference type="PROSITE" id="PS50088">
    <property type="entry name" value="ANK_REPEAT"/>
    <property type="match status" value="1"/>
</dbReference>
<reference evidence="8" key="2">
    <citation type="submission" date="2020-04" db="EMBL/GenBank/DDBJ databases">
        <authorList>
            <consortium name="NCBI Genome Project"/>
        </authorList>
    </citation>
    <scope>NUCLEOTIDE SEQUENCE</scope>
    <source>
        <strain evidence="8">CBS 304.34</strain>
    </source>
</reference>
<sequence>MDPITALGAATSVMAVVSAAISTATTIINLINNIQDAPEIITDLHGNLNTLRVVLDRLAKTEALIQTEDEQADDSSYPTKDAVKECNKVLKRMISEVLNPLQEKLKGGKIQAAWAVIRTTALDQFIKDNLHLDVDAAQGTQSEPPPPYQAQSPDPAFSQILTSALENMEKEIVANGRKDRDEHSDSVVQKLYVLTNNFSRQMSLTITLATLGGKAFLQSLKALPVTKNEIDDAAPSTLEWIWTNDAYVDWQRPKSKMLLVCGKAGSGKSVLAKTVLGKIHAETEKSNSVAVLSYFCNSRKRPKESVLNVMKAFIFQFLRADKGEFRRLLENCDSLKSQWNPSNVEEFKFSFDALWDIFITVLDSPQKSQFYCMIDAMDECEYDADQEKFIMRLPKLFNGKLKAKLKFFISSRPDWMTENDFSQISPKPLEISLGSELMREDIARIVDREFCLVKGISTIDENEKAILKETLVSKANGMILWAKLALREIRKKLGITLKWLKDVVEKLPTGLSEMYDRILANIVKRYGSSEETAERPEDDWESDLSLSWRLIQWVARAGRPLTLEELKVALAIDLHDTCFEDTKSKMIPNIENVVQRIPFLEIVNPDEEHKESDNEFSDNGMRQPSQAMTPSSTVRLIHQSAKDYLLKTATPFGGEMEGKGRTLPNFDDSNIAALCTTLLKFQDFATGPVRECPEGVRFVDYFQEYIEKFGLMEYASSFWGYHLQRVPEPDDVLKSLVNSFACDSPNHVRAYCQARNFVTLGRDTDLVEDFLDSTSWRLKVLTGWYNPTELQLAANHFDFDEVVKLLEQGCEVDELDSCGRTALFYACSNGDVDIITTLLNANASLTVKDKRGRIPLDVALKPDCRELLVQEMQEQSIECTPCQLSKSPCSHYDVTEGCCERCGMTIWTVYYHCCDCSGENFYAICEGCAKKGRRCFDDKHHLFHRVKADGLVSWLEYTPHLADIAFEASMPDIYRMQLNETENEKKGQFQINQEQEPKKKGFLGLLCCW</sequence>
<dbReference type="PANTHER" id="PTHR10039">
    <property type="entry name" value="AMELOGENIN"/>
    <property type="match status" value="1"/>
</dbReference>
<organism evidence="6">
    <name type="scientific">Mytilinidion resinicola</name>
    <dbReference type="NCBI Taxonomy" id="574789"/>
    <lineage>
        <taxon>Eukaryota</taxon>
        <taxon>Fungi</taxon>
        <taxon>Dikarya</taxon>
        <taxon>Ascomycota</taxon>
        <taxon>Pezizomycotina</taxon>
        <taxon>Dothideomycetes</taxon>
        <taxon>Pleosporomycetidae</taxon>
        <taxon>Mytilinidiales</taxon>
        <taxon>Mytilinidiaceae</taxon>
        <taxon>Mytilinidion</taxon>
    </lineage>
</organism>
<dbReference type="GeneID" id="54462668"/>
<feature type="compositionally biased region" description="Polar residues" evidence="3">
    <location>
        <begin position="620"/>
        <end position="631"/>
    </location>
</feature>
<dbReference type="Proteomes" id="UP000504636">
    <property type="component" value="Unplaced"/>
</dbReference>
<dbReference type="Pfam" id="PF17111">
    <property type="entry name" value="PigL_N"/>
    <property type="match status" value="1"/>
</dbReference>
<evidence type="ECO:0000259" key="5">
    <source>
        <dbReference type="Pfam" id="PF24883"/>
    </source>
</evidence>
<dbReference type="Pfam" id="PF12796">
    <property type="entry name" value="Ank_2"/>
    <property type="match status" value="1"/>
</dbReference>
<accession>A0A6A6Z2A9</accession>
<dbReference type="Gene3D" id="3.40.50.300">
    <property type="entry name" value="P-loop containing nucleotide triphosphate hydrolases"/>
    <property type="match status" value="1"/>
</dbReference>
<feature type="region of interest" description="Disordered" evidence="3">
    <location>
        <begin position="608"/>
        <end position="631"/>
    </location>
</feature>
<keyword evidence="2" id="KW-0040">ANK repeat</keyword>
<protein>
    <recommendedName>
        <fullName evidence="9">NACHT domain-containing protein</fullName>
    </recommendedName>
</protein>
<evidence type="ECO:0000259" key="4">
    <source>
        <dbReference type="Pfam" id="PF17111"/>
    </source>
</evidence>
<evidence type="ECO:0000313" key="6">
    <source>
        <dbReference type="EMBL" id="KAF2814859.1"/>
    </source>
</evidence>
<dbReference type="OrthoDB" id="1577640at2759"/>
<dbReference type="PROSITE" id="PS50297">
    <property type="entry name" value="ANK_REP_REGION"/>
    <property type="match status" value="1"/>
</dbReference>
<dbReference type="EMBL" id="MU003694">
    <property type="protein sequence ID" value="KAF2814859.1"/>
    <property type="molecule type" value="Genomic_DNA"/>
</dbReference>
<dbReference type="SUPFAM" id="SSF52540">
    <property type="entry name" value="P-loop containing nucleoside triphosphate hydrolases"/>
    <property type="match status" value="1"/>
</dbReference>
<dbReference type="Gene3D" id="1.25.40.20">
    <property type="entry name" value="Ankyrin repeat-containing domain"/>
    <property type="match status" value="1"/>
</dbReference>
<evidence type="ECO:0000313" key="7">
    <source>
        <dbReference type="Proteomes" id="UP000504636"/>
    </source>
</evidence>
<evidence type="ECO:0000256" key="1">
    <source>
        <dbReference type="ARBA" id="ARBA00022737"/>
    </source>
</evidence>
<reference evidence="6 8" key="1">
    <citation type="journal article" date="2020" name="Stud. Mycol.">
        <title>101 Dothideomycetes genomes: a test case for predicting lifestyles and emergence of pathogens.</title>
        <authorList>
            <person name="Haridas S."/>
            <person name="Albert R."/>
            <person name="Binder M."/>
            <person name="Bloem J."/>
            <person name="Labutti K."/>
            <person name="Salamov A."/>
            <person name="Andreopoulos B."/>
            <person name="Baker S."/>
            <person name="Barry K."/>
            <person name="Bills G."/>
            <person name="Bluhm B."/>
            <person name="Cannon C."/>
            <person name="Castanera R."/>
            <person name="Culley D."/>
            <person name="Daum C."/>
            <person name="Ezra D."/>
            <person name="Gonzalez J."/>
            <person name="Henrissat B."/>
            <person name="Kuo A."/>
            <person name="Liang C."/>
            <person name="Lipzen A."/>
            <person name="Lutzoni F."/>
            <person name="Magnuson J."/>
            <person name="Mondo S."/>
            <person name="Nolan M."/>
            <person name="Ohm R."/>
            <person name="Pangilinan J."/>
            <person name="Park H.-J."/>
            <person name="Ramirez L."/>
            <person name="Alfaro M."/>
            <person name="Sun H."/>
            <person name="Tritt A."/>
            <person name="Yoshinaga Y."/>
            <person name="Zwiers L.-H."/>
            <person name="Turgeon B."/>
            <person name="Goodwin S."/>
            <person name="Spatafora J."/>
            <person name="Crous P."/>
            <person name="Grigoriev I."/>
        </authorList>
    </citation>
    <scope>NUCLEOTIDE SEQUENCE</scope>
    <source>
        <strain evidence="6 8">CBS 304.34</strain>
    </source>
</reference>
<dbReference type="InterPro" id="IPR036770">
    <property type="entry name" value="Ankyrin_rpt-contain_sf"/>
</dbReference>
<dbReference type="Pfam" id="PF24883">
    <property type="entry name" value="NPHP3_N"/>
    <property type="match status" value="1"/>
</dbReference>
<dbReference type="InterPro" id="IPR031348">
    <property type="entry name" value="PigL_N"/>
</dbReference>
<dbReference type="SMART" id="SM00248">
    <property type="entry name" value="ANK"/>
    <property type="match status" value="2"/>
</dbReference>
<proteinExistence type="predicted"/>
<keyword evidence="7" id="KW-1185">Reference proteome</keyword>
<reference evidence="8" key="3">
    <citation type="submission" date="2025-04" db="UniProtKB">
        <authorList>
            <consortium name="RefSeq"/>
        </authorList>
    </citation>
    <scope>IDENTIFICATION</scope>
    <source>
        <strain evidence="8">CBS 304.34</strain>
    </source>
</reference>
<feature type="domain" description="Nephrocystin 3-like N-terminal" evidence="5">
    <location>
        <begin position="237"/>
        <end position="412"/>
    </location>
</feature>
<keyword evidence="1" id="KW-0677">Repeat</keyword>